<protein>
    <submittedName>
        <fullName evidence="1">Uncharacterized protein</fullName>
    </submittedName>
</protein>
<dbReference type="RefSeq" id="WP_189514773.1">
    <property type="nucleotide sequence ID" value="NZ_BMXG01000011.1"/>
</dbReference>
<gene>
    <name evidence="1" type="ORF">GCM10007047_20570</name>
</gene>
<accession>A0A8J3DCL8</accession>
<name>A0A8J3DCL8_9BACT</name>
<comment type="caution">
    <text evidence="1">The sequence shown here is derived from an EMBL/GenBank/DDBJ whole genome shotgun (WGS) entry which is preliminary data.</text>
</comment>
<dbReference type="AlphaFoldDB" id="A0A8J3DCL8"/>
<evidence type="ECO:0000313" key="1">
    <source>
        <dbReference type="EMBL" id="GHC03766.1"/>
    </source>
</evidence>
<sequence>MSKLPCPCGKILSDSSQDDLDLSWGTIVPNGKEFEFCESASKLVVGLCESYKNGNHIEWIKKNCPVYTEQALEEIIYDLLSSLLNDLGPNYGSCDACGRLMIQRDISENYYVPYLPEDERSNPLYQVSVVNADKPRD</sequence>
<keyword evidence="2" id="KW-1185">Reference proteome</keyword>
<reference evidence="1" key="1">
    <citation type="journal article" date="2014" name="Int. J. Syst. Evol. Microbiol.">
        <title>Complete genome sequence of Corynebacterium casei LMG S-19264T (=DSM 44701T), isolated from a smear-ripened cheese.</title>
        <authorList>
            <consortium name="US DOE Joint Genome Institute (JGI-PGF)"/>
            <person name="Walter F."/>
            <person name="Albersmeier A."/>
            <person name="Kalinowski J."/>
            <person name="Ruckert C."/>
        </authorList>
    </citation>
    <scope>NUCLEOTIDE SEQUENCE</scope>
    <source>
        <strain evidence="1">KCTC 12870</strain>
    </source>
</reference>
<organism evidence="1 2">
    <name type="scientific">Cerasicoccus arenae</name>
    <dbReference type="NCBI Taxonomy" id="424488"/>
    <lineage>
        <taxon>Bacteria</taxon>
        <taxon>Pseudomonadati</taxon>
        <taxon>Verrucomicrobiota</taxon>
        <taxon>Opitutia</taxon>
        <taxon>Puniceicoccales</taxon>
        <taxon>Cerasicoccaceae</taxon>
        <taxon>Cerasicoccus</taxon>
    </lineage>
</organism>
<evidence type="ECO:0000313" key="2">
    <source>
        <dbReference type="Proteomes" id="UP000642829"/>
    </source>
</evidence>
<dbReference type="EMBL" id="BMXG01000011">
    <property type="protein sequence ID" value="GHC03766.1"/>
    <property type="molecule type" value="Genomic_DNA"/>
</dbReference>
<reference evidence="1" key="2">
    <citation type="submission" date="2020-09" db="EMBL/GenBank/DDBJ databases">
        <authorList>
            <person name="Sun Q."/>
            <person name="Kim S."/>
        </authorList>
    </citation>
    <scope>NUCLEOTIDE SEQUENCE</scope>
    <source>
        <strain evidence="1">KCTC 12870</strain>
    </source>
</reference>
<dbReference type="Proteomes" id="UP000642829">
    <property type="component" value="Unassembled WGS sequence"/>
</dbReference>
<proteinExistence type="predicted"/>